<dbReference type="InterPro" id="IPR027359">
    <property type="entry name" value="Volt_channel_dom_sf"/>
</dbReference>
<protein>
    <submittedName>
        <fullName evidence="14">Ion transporter</fullName>
    </submittedName>
</protein>
<dbReference type="InterPro" id="IPR028325">
    <property type="entry name" value="VG_K_chnl"/>
</dbReference>
<keyword evidence="10 12" id="KW-0472">Membrane</keyword>
<evidence type="ECO:0000313" key="14">
    <source>
        <dbReference type="EMBL" id="RRD62123.1"/>
    </source>
</evidence>
<feature type="transmembrane region" description="Helical" evidence="12">
    <location>
        <begin position="21"/>
        <end position="39"/>
    </location>
</feature>
<evidence type="ECO:0000256" key="1">
    <source>
        <dbReference type="ARBA" id="ARBA00004141"/>
    </source>
</evidence>
<dbReference type="PANTHER" id="PTHR11537:SF254">
    <property type="entry name" value="POTASSIUM VOLTAGE-GATED CHANNEL PROTEIN SHAB"/>
    <property type="match status" value="1"/>
</dbReference>
<dbReference type="Gene3D" id="1.20.120.350">
    <property type="entry name" value="Voltage-gated potassium channels. Chain C"/>
    <property type="match status" value="1"/>
</dbReference>
<evidence type="ECO:0000256" key="10">
    <source>
        <dbReference type="ARBA" id="ARBA00023136"/>
    </source>
</evidence>
<dbReference type="EMBL" id="RQYN01000014">
    <property type="protein sequence ID" value="RRD76296.1"/>
    <property type="molecule type" value="Genomic_DNA"/>
</dbReference>
<evidence type="ECO:0000256" key="5">
    <source>
        <dbReference type="ARBA" id="ARBA00022826"/>
    </source>
</evidence>
<keyword evidence="6" id="KW-0851">Voltage-gated channel</keyword>
<evidence type="ECO:0000313" key="16">
    <source>
        <dbReference type="Proteomes" id="UP000278609"/>
    </source>
</evidence>
<keyword evidence="11" id="KW-0407">Ion channel</keyword>
<comment type="subcellular location">
    <subcellularLocation>
        <location evidence="1">Membrane</location>
        <topology evidence="1">Multi-pass membrane protein</topology>
    </subcellularLocation>
</comment>
<dbReference type="Gene3D" id="1.10.287.70">
    <property type="match status" value="1"/>
</dbReference>
<evidence type="ECO:0000256" key="3">
    <source>
        <dbReference type="ARBA" id="ARBA00022538"/>
    </source>
</evidence>
<evidence type="ECO:0000256" key="8">
    <source>
        <dbReference type="ARBA" id="ARBA00022989"/>
    </source>
</evidence>
<keyword evidence="9" id="KW-0406">Ion transport</keyword>
<dbReference type="SUPFAM" id="SSF81324">
    <property type="entry name" value="Voltage-gated potassium channels"/>
    <property type="match status" value="1"/>
</dbReference>
<keyword evidence="3" id="KW-0633">Potassium transport</keyword>
<evidence type="ECO:0000256" key="6">
    <source>
        <dbReference type="ARBA" id="ARBA00022882"/>
    </source>
</evidence>
<dbReference type="Proteomes" id="UP000279860">
    <property type="component" value="Unassembled WGS sequence"/>
</dbReference>
<accession>A0A3P1XYW7</accession>
<dbReference type="GO" id="GO:0005249">
    <property type="term" value="F:voltage-gated potassium channel activity"/>
    <property type="evidence" value="ECO:0007669"/>
    <property type="project" value="InterPro"/>
</dbReference>
<reference evidence="16 17" key="1">
    <citation type="submission" date="2018-11" db="EMBL/GenBank/DDBJ databases">
        <title>Genomes From Bacteria Associated with the Canine Oral Cavity: a Test Case for Automated Genome-Based Taxonomic Assignment.</title>
        <authorList>
            <person name="Coil D.A."/>
            <person name="Jospin G."/>
            <person name="Darling A.E."/>
            <person name="Wallis C."/>
            <person name="Davis I.J."/>
            <person name="Harris S."/>
            <person name="Eisen J.A."/>
            <person name="Holcombe L.J."/>
            <person name="O'Flynn C."/>
        </authorList>
    </citation>
    <scope>NUCLEOTIDE SEQUENCE [LARGE SCALE GENOMIC DNA]</scope>
    <source>
        <strain evidence="15 17">OH1426_COT-023</strain>
        <strain evidence="14 16">OH2617_COT-023</strain>
    </source>
</reference>
<evidence type="ECO:0000313" key="15">
    <source>
        <dbReference type="EMBL" id="RRD76296.1"/>
    </source>
</evidence>
<gene>
    <name evidence="14" type="ORF">EII40_04930</name>
    <name evidence="15" type="ORF">EII41_05485</name>
</gene>
<feature type="transmembrane region" description="Helical" evidence="12">
    <location>
        <begin position="51"/>
        <end position="70"/>
    </location>
</feature>
<evidence type="ECO:0000313" key="17">
    <source>
        <dbReference type="Proteomes" id="UP000279860"/>
    </source>
</evidence>
<feature type="transmembrane region" description="Helical" evidence="12">
    <location>
        <begin position="208"/>
        <end position="232"/>
    </location>
</feature>
<proteinExistence type="predicted"/>
<keyword evidence="8 12" id="KW-1133">Transmembrane helix</keyword>
<evidence type="ECO:0000256" key="4">
    <source>
        <dbReference type="ARBA" id="ARBA00022692"/>
    </source>
</evidence>
<evidence type="ECO:0000256" key="2">
    <source>
        <dbReference type="ARBA" id="ARBA00022448"/>
    </source>
</evidence>
<dbReference type="InterPro" id="IPR005821">
    <property type="entry name" value="Ion_trans_dom"/>
</dbReference>
<evidence type="ECO:0000259" key="13">
    <source>
        <dbReference type="Pfam" id="PF00520"/>
    </source>
</evidence>
<keyword evidence="7" id="KW-0630">Potassium</keyword>
<dbReference type="OrthoDB" id="9799090at2"/>
<dbReference type="Pfam" id="PF00520">
    <property type="entry name" value="Ion_trans"/>
    <property type="match status" value="1"/>
</dbReference>
<evidence type="ECO:0000256" key="12">
    <source>
        <dbReference type="SAM" id="Phobius"/>
    </source>
</evidence>
<keyword evidence="5" id="KW-0631">Potassium channel</keyword>
<feature type="transmembrane region" description="Helical" evidence="12">
    <location>
        <begin position="123"/>
        <end position="140"/>
    </location>
</feature>
<keyword evidence="2" id="KW-0813">Transport</keyword>
<keyword evidence="4 12" id="KW-0812">Transmembrane</keyword>
<feature type="transmembrane region" description="Helical" evidence="12">
    <location>
        <begin position="147"/>
        <end position="168"/>
    </location>
</feature>
<dbReference type="PANTHER" id="PTHR11537">
    <property type="entry name" value="VOLTAGE-GATED POTASSIUM CHANNEL"/>
    <property type="match status" value="1"/>
</dbReference>
<dbReference type="PRINTS" id="PR00169">
    <property type="entry name" value="KCHANNEL"/>
</dbReference>
<feature type="transmembrane region" description="Helical" evidence="12">
    <location>
        <begin position="82"/>
        <end position="111"/>
    </location>
</feature>
<organism evidence="14 16">
    <name type="scientific">Tannerella forsythia</name>
    <name type="common">Bacteroides forsythus</name>
    <dbReference type="NCBI Taxonomy" id="28112"/>
    <lineage>
        <taxon>Bacteria</taxon>
        <taxon>Pseudomonadati</taxon>
        <taxon>Bacteroidota</taxon>
        <taxon>Bacteroidia</taxon>
        <taxon>Bacteroidales</taxon>
        <taxon>Tannerellaceae</taxon>
        <taxon>Tannerella</taxon>
    </lineage>
</organism>
<name>A0A3P1XYW7_TANFO</name>
<dbReference type="AlphaFoldDB" id="A0A3P1XYW7"/>
<dbReference type="Proteomes" id="UP000278609">
    <property type="component" value="Unassembled WGS sequence"/>
</dbReference>
<dbReference type="GO" id="GO:0008076">
    <property type="term" value="C:voltage-gated potassium channel complex"/>
    <property type="evidence" value="ECO:0007669"/>
    <property type="project" value="InterPro"/>
</dbReference>
<evidence type="ECO:0000256" key="7">
    <source>
        <dbReference type="ARBA" id="ARBA00022958"/>
    </source>
</evidence>
<evidence type="ECO:0000256" key="9">
    <source>
        <dbReference type="ARBA" id="ARBA00023065"/>
    </source>
</evidence>
<dbReference type="EMBL" id="RQYS01000017">
    <property type="protein sequence ID" value="RRD62123.1"/>
    <property type="molecule type" value="Genomic_DNA"/>
</dbReference>
<comment type="caution">
    <text evidence="14">The sequence shown here is derived from an EMBL/GenBank/DDBJ whole genome shotgun (WGS) entry which is preliminary data.</text>
</comment>
<dbReference type="GO" id="GO:0001508">
    <property type="term" value="P:action potential"/>
    <property type="evidence" value="ECO:0007669"/>
    <property type="project" value="TreeGrafter"/>
</dbReference>
<feature type="domain" description="Ion transport" evidence="13">
    <location>
        <begin position="20"/>
        <end position="232"/>
    </location>
</feature>
<evidence type="ECO:0000256" key="11">
    <source>
        <dbReference type="ARBA" id="ARBA00023303"/>
    </source>
</evidence>
<sequence>MTRKEQIYEIIFEADTREGKLFDVVLLVFILVSILLIIVDSLHLFTDTFNQILHVLEWIITLFFTVEYVLRIYCSPKPKKYIFSFYGIVDLISTLPLYMTFFFHTAAYLVIARSFRLIRVFRIFRLFGFISEGNVLLHSLKESRRKIFVFFLFVLILTISLGTLMYMIEGANHTPGFDNILNSIYWTIVTLTTVGYGDITPMTGAGRFLSALVMLLGYTIIAVPTGIVSATMMQKSGTRNKKCPHCEKNNDLDASYCKYCGQPVNVKTEESSS</sequence>